<organism evidence="1 2">
    <name type="scientific">Salibacterium qingdaonense</name>
    <dbReference type="NCBI Taxonomy" id="266892"/>
    <lineage>
        <taxon>Bacteria</taxon>
        <taxon>Bacillati</taxon>
        <taxon>Bacillota</taxon>
        <taxon>Bacilli</taxon>
        <taxon>Bacillales</taxon>
        <taxon>Bacillaceae</taxon>
    </lineage>
</organism>
<accession>A0A1I4LC47</accession>
<evidence type="ECO:0000313" key="2">
    <source>
        <dbReference type="Proteomes" id="UP000199668"/>
    </source>
</evidence>
<keyword evidence="2" id="KW-1185">Reference proteome</keyword>
<dbReference type="Proteomes" id="UP000199668">
    <property type="component" value="Unassembled WGS sequence"/>
</dbReference>
<dbReference type="STRING" id="266892.SAMN04488054_10787"/>
<dbReference type="AlphaFoldDB" id="A0A1I4LC47"/>
<proteinExistence type="predicted"/>
<gene>
    <name evidence="1" type="ORF">SAMN04488054_10787</name>
</gene>
<protein>
    <submittedName>
        <fullName evidence="1">Uncharacterized protein</fullName>
    </submittedName>
</protein>
<sequence length="46" mass="5456">MNVENQQGFLETFQDEGLRRQLEDMLHAAYRKGYNDGYIAKSEEME</sequence>
<dbReference type="EMBL" id="FOTY01000007">
    <property type="protein sequence ID" value="SFL88582.1"/>
    <property type="molecule type" value="Genomic_DNA"/>
</dbReference>
<name>A0A1I4LC47_9BACI</name>
<reference evidence="1 2" key="1">
    <citation type="submission" date="2016-10" db="EMBL/GenBank/DDBJ databases">
        <authorList>
            <person name="de Groot N.N."/>
        </authorList>
    </citation>
    <scope>NUCLEOTIDE SEQUENCE [LARGE SCALE GENOMIC DNA]</scope>
    <source>
        <strain evidence="1 2">CGMCC 1.6134</strain>
    </source>
</reference>
<evidence type="ECO:0000313" key="1">
    <source>
        <dbReference type="EMBL" id="SFL88582.1"/>
    </source>
</evidence>
<dbReference type="RefSeq" id="WP_177195474.1">
    <property type="nucleotide sequence ID" value="NZ_FOTY01000007.1"/>
</dbReference>